<dbReference type="InterPro" id="IPR020593">
    <property type="entry name" value="G-glutamylP_reductase_CS"/>
</dbReference>
<dbReference type="InterPro" id="IPR015590">
    <property type="entry name" value="Aldehyde_DH_dom"/>
</dbReference>
<evidence type="ECO:0000256" key="4">
    <source>
        <dbReference type="ARBA" id="ARBA00022857"/>
    </source>
</evidence>
<evidence type="ECO:0000256" key="2">
    <source>
        <dbReference type="ARBA" id="ARBA00022605"/>
    </source>
</evidence>
<sequence>MADLETSVRAIALAARKASAVLARTTTDQRNAALLAMARALREHSAAIVEANAEDMRAGRAAGMSEGLLDRLELNEQRVEGMASALEDLASLSDPVGRVLEERTIEGGMLLQRISVPLGVVAMVYEARPNVTADAAGICLKAGNACVLRGGSQALHSNIALTKVLRDAAQKAGLPADSICSIETADRAATDVLMGLHGLVDVLIPRGGAGLIRHCIEHSKIPVIETGTGNCHVYVHESADFDIARAIVMNAKTQRTGVCNACESLLVDEAAAKAFLPRMLSELANAGVVVHGDSLARECAALAEEGGSANVLEHFVDAVEADWGTEYLALEISVKTVSGVEEAVEHINRYGTGHSECIVANTSSEDGKNAADAFAAGVDAAAVYVNVSTRFTDGACFGLGAEIGISTQKLHVRGPFALEALTSYKYVVRGEGQVRG</sequence>
<dbReference type="InterPro" id="IPR016163">
    <property type="entry name" value="Ald_DH_C"/>
</dbReference>
<evidence type="ECO:0000313" key="9">
    <source>
        <dbReference type="EMBL" id="EJZ83499.1"/>
    </source>
</evidence>
<name>K0YVJ2_9ACTN</name>
<keyword evidence="7" id="KW-0963">Cytoplasm</keyword>
<comment type="catalytic activity">
    <reaction evidence="6 7">
        <text>L-glutamate 5-semialdehyde + phosphate + NADP(+) = L-glutamyl 5-phosphate + NADPH + H(+)</text>
        <dbReference type="Rhea" id="RHEA:19541"/>
        <dbReference type="ChEBI" id="CHEBI:15378"/>
        <dbReference type="ChEBI" id="CHEBI:43474"/>
        <dbReference type="ChEBI" id="CHEBI:57783"/>
        <dbReference type="ChEBI" id="CHEBI:58066"/>
        <dbReference type="ChEBI" id="CHEBI:58274"/>
        <dbReference type="ChEBI" id="CHEBI:58349"/>
        <dbReference type="EC" id="1.2.1.41"/>
    </reaction>
</comment>
<dbReference type="Pfam" id="PF00171">
    <property type="entry name" value="Aldedh"/>
    <property type="match status" value="1"/>
</dbReference>
<dbReference type="EC" id="1.2.1.41" evidence="7"/>
<evidence type="ECO:0000256" key="6">
    <source>
        <dbReference type="ARBA" id="ARBA00049024"/>
    </source>
</evidence>
<dbReference type="PANTHER" id="PTHR11063:SF8">
    <property type="entry name" value="DELTA-1-PYRROLINE-5-CARBOXYLATE SYNTHASE"/>
    <property type="match status" value="1"/>
</dbReference>
<dbReference type="GO" id="GO:0004350">
    <property type="term" value="F:glutamate-5-semialdehyde dehydrogenase activity"/>
    <property type="evidence" value="ECO:0007669"/>
    <property type="project" value="UniProtKB-UniRule"/>
</dbReference>
<dbReference type="InterPro" id="IPR012134">
    <property type="entry name" value="Glu-5-SA_DH"/>
</dbReference>
<dbReference type="InterPro" id="IPR016161">
    <property type="entry name" value="Ald_DH/histidinol_DH"/>
</dbReference>
<evidence type="ECO:0000256" key="5">
    <source>
        <dbReference type="ARBA" id="ARBA00023002"/>
    </source>
</evidence>
<dbReference type="NCBIfam" id="TIGR00407">
    <property type="entry name" value="proA"/>
    <property type="match status" value="1"/>
</dbReference>
<comment type="caution">
    <text evidence="9">The sequence shown here is derived from an EMBL/GenBank/DDBJ whole genome shotgun (WGS) entry which is preliminary data.</text>
</comment>
<dbReference type="PROSITE" id="PS01223">
    <property type="entry name" value="PROA"/>
    <property type="match status" value="1"/>
</dbReference>
<organism evidence="9 10">
    <name type="scientific">Slackia piriformis YIT 12062</name>
    <dbReference type="NCBI Taxonomy" id="742818"/>
    <lineage>
        <taxon>Bacteria</taxon>
        <taxon>Bacillati</taxon>
        <taxon>Actinomycetota</taxon>
        <taxon>Coriobacteriia</taxon>
        <taxon>Eggerthellales</taxon>
        <taxon>Eggerthellaceae</taxon>
        <taxon>Slackia</taxon>
    </lineage>
</organism>
<dbReference type="FunCoup" id="K0YVJ2">
    <property type="interactions" value="199"/>
</dbReference>
<dbReference type="OrthoDB" id="9809970at2"/>
<comment type="pathway">
    <text evidence="1 7">Amino-acid biosynthesis; L-proline biosynthesis; L-glutamate 5-semialdehyde from L-glutamate: step 2/2.</text>
</comment>
<dbReference type="InterPro" id="IPR016162">
    <property type="entry name" value="Ald_DH_N"/>
</dbReference>
<dbReference type="GO" id="GO:0050661">
    <property type="term" value="F:NADP binding"/>
    <property type="evidence" value="ECO:0007669"/>
    <property type="project" value="InterPro"/>
</dbReference>
<dbReference type="UniPathway" id="UPA00098">
    <property type="reaction ID" value="UER00360"/>
</dbReference>
<proteinExistence type="inferred from homology"/>
<dbReference type="InterPro" id="IPR000965">
    <property type="entry name" value="GPR_dom"/>
</dbReference>
<dbReference type="AlphaFoldDB" id="K0YVJ2"/>
<dbReference type="CDD" id="cd07079">
    <property type="entry name" value="ALDH_F18-19_ProA-GPR"/>
    <property type="match status" value="1"/>
</dbReference>
<evidence type="ECO:0000256" key="1">
    <source>
        <dbReference type="ARBA" id="ARBA00004985"/>
    </source>
</evidence>
<dbReference type="eggNOG" id="COG0014">
    <property type="taxonomic scope" value="Bacteria"/>
</dbReference>
<dbReference type="GO" id="GO:0055129">
    <property type="term" value="P:L-proline biosynthetic process"/>
    <property type="evidence" value="ECO:0007669"/>
    <property type="project" value="UniProtKB-UniRule"/>
</dbReference>
<dbReference type="PANTHER" id="PTHR11063">
    <property type="entry name" value="GLUTAMATE SEMIALDEHYDE DEHYDROGENASE"/>
    <property type="match status" value="1"/>
</dbReference>
<keyword evidence="5 7" id="KW-0560">Oxidoreductase</keyword>
<gene>
    <name evidence="7" type="primary">proA</name>
    <name evidence="9" type="ORF">HMPREF9451_01009</name>
</gene>
<dbReference type="FunFam" id="3.40.309.10:FF:000006">
    <property type="entry name" value="Gamma-glutamyl phosphate reductase"/>
    <property type="match status" value="1"/>
</dbReference>
<keyword evidence="4 7" id="KW-0521">NADP</keyword>
<keyword evidence="3 7" id="KW-0641">Proline biosynthesis</keyword>
<dbReference type="PIRSF" id="PIRSF000151">
    <property type="entry name" value="GPR"/>
    <property type="match status" value="1"/>
</dbReference>
<evidence type="ECO:0000256" key="7">
    <source>
        <dbReference type="HAMAP-Rule" id="MF_00412"/>
    </source>
</evidence>
<evidence type="ECO:0000313" key="10">
    <source>
        <dbReference type="Proteomes" id="UP000006069"/>
    </source>
</evidence>
<keyword evidence="2 7" id="KW-0028">Amino-acid biosynthesis</keyword>
<comment type="function">
    <text evidence="7">Catalyzes the NADPH-dependent reduction of L-glutamate 5-phosphate into L-glutamate 5-semialdehyde and phosphate. The product spontaneously undergoes cyclization to form 1-pyrroline-5-carboxylate.</text>
</comment>
<feature type="domain" description="Aldehyde dehydrogenase" evidence="8">
    <location>
        <begin position="7"/>
        <end position="320"/>
    </location>
</feature>
<comment type="subcellular location">
    <subcellularLocation>
        <location evidence="7">Cytoplasm</location>
    </subcellularLocation>
</comment>
<evidence type="ECO:0000259" key="8">
    <source>
        <dbReference type="Pfam" id="PF00171"/>
    </source>
</evidence>
<dbReference type="HAMAP" id="MF_00412">
    <property type="entry name" value="ProA"/>
    <property type="match status" value="1"/>
</dbReference>
<accession>K0YVJ2</accession>
<dbReference type="HOGENOM" id="CLU_030231_0_0_11"/>
<dbReference type="EMBL" id="ADMD01000007">
    <property type="protein sequence ID" value="EJZ83499.1"/>
    <property type="molecule type" value="Genomic_DNA"/>
</dbReference>
<dbReference type="SUPFAM" id="SSF53720">
    <property type="entry name" value="ALDH-like"/>
    <property type="match status" value="1"/>
</dbReference>
<dbReference type="InParanoid" id="K0YVJ2"/>
<reference evidence="9 10" key="1">
    <citation type="submission" date="2012-08" db="EMBL/GenBank/DDBJ databases">
        <title>The Genome Sequence of Slackia piriformis YIT 12062.</title>
        <authorList>
            <consortium name="The Broad Institute Genome Sequencing Platform"/>
            <person name="Earl A."/>
            <person name="Ward D."/>
            <person name="Feldgarden M."/>
            <person name="Gevers D."/>
            <person name="Morotomi M."/>
            <person name="Walker B."/>
            <person name="Young S.K."/>
            <person name="Zeng Q."/>
            <person name="Gargeya S."/>
            <person name="Fitzgerald M."/>
            <person name="Haas B."/>
            <person name="Abouelleil A."/>
            <person name="Alvarado L."/>
            <person name="Arachchi H.M."/>
            <person name="Berlin A.M."/>
            <person name="Chapman S.B."/>
            <person name="Goldberg J."/>
            <person name="Griggs A."/>
            <person name="Gujja S."/>
            <person name="Hansen M."/>
            <person name="Howarth C."/>
            <person name="Imamovic A."/>
            <person name="Larimer J."/>
            <person name="McCowen C."/>
            <person name="Montmayeur A."/>
            <person name="Murphy C."/>
            <person name="Neiman D."/>
            <person name="Pearson M."/>
            <person name="Priest M."/>
            <person name="Roberts A."/>
            <person name="Saif S."/>
            <person name="Shea T."/>
            <person name="Sisk P."/>
            <person name="Sykes S."/>
            <person name="Wortman J."/>
            <person name="Nusbaum C."/>
            <person name="Birren B."/>
        </authorList>
    </citation>
    <scope>NUCLEOTIDE SEQUENCE [LARGE SCALE GENOMIC DNA]</scope>
    <source>
        <strain evidence="9 10">YIT 12062</strain>
    </source>
</reference>
<comment type="similarity">
    <text evidence="7">Belongs to the gamma-glutamyl phosphate reductase family.</text>
</comment>
<evidence type="ECO:0000256" key="3">
    <source>
        <dbReference type="ARBA" id="ARBA00022650"/>
    </source>
</evidence>
<dbReference type="PATRIC" id="fig|742818.3.peg.1067"/>
<dbReference type="Gene3D" id="3.40.605.10">
    <property type="entry name" value="Aldehyde Dehydrogenase, Chain A, domain 1"/>
    <property type="match status" value="1"/>
</dbReference>
<dbReference type="Gene3D" id="3.40.309.10">
    <property type="entry name" value="Aldehyde Dehydrogenase, Chain A, domain 2"/>
    <property type="match status" value="1"/>
</dbReference>
<dbReference type="Proteomes" id="UP000006069">
    <property type="component" value="Unassembled WGS sequence"/>
</dbReference>
<dbReference type="NCBIfam" id="NF001221">
    <property type="entry name" value="PRK00197.1"/>
    <property type="match status" value="1"/>
</dbReference>
<dbReference type="GO" id="GO:0005737">
    <property type="term" value="C:cytoplasm"/>
    <property type="evidence" value="ECO:0007669"/>
    <property type="project" value="UniProtKB-SubCell"/>
</dbReference>
<protein>
    <recommendedName>
        <fullName evidence="7">Gamma-glutamyl phosphate reductase</fullName>
        <shortName evidence="7">GPR</shortName>
        <ecNumber evidence="7">1.2.1.41</ecNumber>
    </recommendedName>
    <alternativeName>
        <fullName evidence="7">Glutamate-5-semialdehyde dehydrogenase</fullName>
    </alternativeName>
    <alternativeName>
        <fullName evidence="7">Glutamyl-gamma-semialdehyde dehydrogenase</fullName>
        <shortName evidence="7">GSA dehydrogenase</shortName>
    </alternativeName>
</protein>
<dbReference type="RefSeq" id="WP_009139218.1">
    <property type="nucleotide sequence ID" value="NZ_JH815198.1"/>
</dbReference>
<keyword evidence="10" id="KW-1185">Reference proteome</keyword>